<dbReference type="EMBL" id="CBMI010003749">
    <property type="protein sequence ID" value="CEG05364.1"/>
    <property type="molecule type" value="Genomic_DNA"/>
</dbReference>
<feature type="compositionally biased region" description="Acidic residues" evidence="1">
    <location>
        <begin position="128"/>
        <end position="151"/>
    </location>
</feature>
<accession>A0A090ME68</accession>
<proteinExistence type="predicted"/>
<name>A0A090ME68_9HYPO</name>
<feature type="compositionally biased region" description="Basic and acidic residues" evidence="1">
    <location>
        <begin position="155"/>
        <end position="167"/>
    </location>
</feature>
<comment type="caution">
    <text evidence="2">The sequence shown here is derived from an EMBL/GenBank/DDBJ whole genome shotgun (WGS) entry which is preliminary data.</text>
</comment>
<protein>
    <submittedName>
        <fullName evidence="2">WGS project CBMI000000000 data, contig CS3069_c003751</fullName>
    </submittedName>
</protein>
<evidence type="ECO:0000256" key="1">
    <source>
        <dbReference type="SAM" id="MobiDB-lite"/>
    </source>
</evidence>
<reference evidence="2" key="1">
    <citation type="submission" date="2013-05" db="EMBL/GenBank/DDBJ databases">
        <title>Draft genome sequences of six wheat associated Fusarium spp. isolates.</title>
        <authorList>
            <person name="Moolhuijzen P.M."/>
            <person name="Manners J.M."/>
            <person name="Wilcox S."/>
            <person name="Bellgard M.I."/>
            <person name="Gardiner D.M."/>
        </authorList>
    </citation>
    <scope>NUCLEOTIDE SEQUENCE</scope>
    <source>
        <strain evidence="2">CS3069</strain>
    </source>
</reference>
<sequence length="215" mass="24300">MRDLSSAPDLSNLTKKTIQSGMIVRETILKIENLQEAGVNIELHWVPRNTAYGNFLADEGARIARMDIHGYYTLNNALLEFMPSRTVEIQKEGKGQLPLAHTQEFIHQSYMARRITSILGNREKSAEDEIMEDSPEESLEIAPDEAPEETPAETPGEKLEESPKKISEGILESPEESQDPNLNLDLLYDAPVLEMDMMEVMAIDPELWRLYGESL</sequence>
<feature type="region of interest" description="Disordered" evidence="1">
    <location>
        <begin position="122"/>
        <end position="182"/>
    </location>
</feature>
<dbReference type="AlphaFoldDB" id="A0A090ME68"/>
<organism evidence="2">
    <name type="scientific">Fusarium clavum</name>
    <dbReference type="NCBI Taxonomy" id="2594811"/>
    <lineage>
        <taxon>Eukaryota</taxon>
        <taxon>Fungi</taxon>
        <taxon>Dikarya</taxon>
        <taxon>Ascomycota</taxon>
        <taxon>Pezizomycotina</taxon>
        <taxon>Sordariomycetes</taxon>
        <taxon>Hypocreomycetidae</taxon>
        <taxon>Hypocreales</taxon>
        <taxon>Nectriaceae</taxon>
        <taxon>Fusarium</taxon>
        <taxon>Fusarium incarnatum-equiseti species complex</taxon>
    </lineage>
</organism>
<evidence type="ECO:0000313" key="2">
    <source>
        <dbReference type="EMBL" id="CEG05364.1"/>
    </source>
</evidence>
<gene>
    <name evidence="2" type="ORF">BN850_0109790</name>
</gene>